<evidence type="ECO:0000256" key="5">
    <source>
        <dbReference type="ARBA" id="ARBA00014581"/>
    </source>
</evidence>
<dbReference type="EMBL" id="CATWAF010000001">
    <property type="protein sequence ID" value="CAJ0686106.1"/>
    <property type="molecule type" value="Genomic_DNA"/>
</dbReference>
<dbReference type="PIRSF" id="PIRSF000204">
    <property type="entry name" value="PNTB"/>
    <property type="match status" value="1"/>
</dbReference>
<evidence type="ECO:0000256" key="11">
    <source>
        <dbReference type="ARBA" id="ARBA00022989"/>
    </source>
</evidence>
<keyword evidence="6 15" id="KW-1003">Cell membrane</keyword>
<proteinExistence type="inferred from homology"/>
<evidence type="ECO:0000256" key="2">
    <source>
        <dbReference type="ARBA" id="ARBA00004429"/>
    </source>
</evidence>
<comment type="caution">
    <text evidence="18">The sequence shown here is derived from an EMBL/GenBank/DDBJ whole genome shotgun (WGS) entry which is preliminary data.</text>
</comment>
<evidence type="ECO:0000256" key="16">
    <source>
        <dbReference type="SAM" id="Phobius"/>
    </source>
</evidence>
<dbReference type="AlphaFoldDB" id="A0AAD2AUU0"/>
<dbReference type="GO" id="GO:0005886">
    <property type="term" value="C:plasma membrane"/>
    <property type="evidence" value="ECO:0007669"/>
    <property type="project" value="UniProtKB-SubCell"/>
</dbReference>
<keyword evidence="19" id="KW-1185">Reference proteome</keyword>
<dbReference type="EC" id="7.1.1.1" evidence="4 15"/>
<name>A0AAD2AUU0_9RALS</name>
<keyword evidence="13 15" id="KW-0472">Membrane</keyword>
<keyword evidence="12 15" id="KW-0520">NAD</keyword>
<evidence type="ECO:0000256" key="12">
    <source>
        <dbReference type="ARBA" id="ARBA00023027"/>
    </source>
</evidence>
<feature type="transmembrane region" description="Helical" evidence="16">
    <location>
        <begin position="97"/>
        <end position="118"/>
    </location>
</feature>
<accession>A0AAD2AUU0</accession>
<comment type="similarity">
    <text evidence="3 15">Belongs to the PNT beta subunit family.</text>
</comment>
<organism evidence="18 19">
    <name type="scientific">Ralstonia wenshanensis</name>
    <dbReference type="NCBI Taxonomy" id="2842456"/>
    <lineage>
        <taxon>Bacteria</taxon>
        <taxon>Pseudomonadati</taxon>
        <taxon>Pseudomonadota</taxon>
        <taxon>Betaproteobacteria</taxon>
        <taxon>Burkholderiales</taxon>
        <taxon>Burkholderiaceae</taxon>
        <taxon>Ralstonia</taxon>
    </lineage>
</organism>
<dbReference type="InterPro" id="IPR034300">
    <property type="entry name" value="PNTB-like"/>
</dbReference>
<feature type="transmembrane region" description="Helical" evidence="16">
    <location>
        <begin position="138"/>
        <end position="161"/>
    </location>
</feature>
<dbReference type="PANTHER" id="PTHR44758:SF1">
    <property type="entry name" value="NAD(P) TRANSHYDROGENASE SUBUNIT BETA"/>
    <property type="match status" value="1"/>
</dbReference>
<feature type="transmembrane region" description="Helical" evidence="16">
    <location>
        <begin position="41"/>
        <end position="61"/>
    </location>
</feature>
<evidence type="ECO:0000256" key="8">
    <source>
        <dbReference type="ARBA" id="ARBA00022692"/>
    </source>
</evidence>
<evidence type="ECO:0000256" key="6">
    <source>
        <dbReference type="ARBA" id="ARBA00022475"/>
    </source>
</evidence>
<evidence type="ECO:0000256" key="15">
    <source>
        <dbReference type="PIRNR" id="PIRNR000204"/>
    </source>
</evidence>
<comment type="subcellular location">
    <subcellularLocation>
        <location evidence="2">Cell inner membrane</location>
        <topology evidence="2">Multi-pass membrane protein</topology>
    </subcellularLocation>
</comment>
<dbReference type="PANTHER" id="PTHR44758">
    <property type="entry name" value="NAD(P) TRANSHYDROGENASE SUBUNIT BETA"/>
    <property type="match status" value="1"/>
</dbReference>
<keyword evidence="11 16" id="KW-1133">Transmembrane helix</keyword>
<feature type="transmembrane region" description="Helical" evidence="16">
    <location>
        <begin position="206"/>
        <end position="225"/>
    </location>
</feature>
<evidence type="ECO:0000256" key="10">
    <source>
        <dbReference type="ARBA" id="ARBA00022967"/>
    </source>
</evidence>
<sequence length="479" mass="50139">MNLHFISLDVVTLLYLVASMCFIQALKGLSHPTTSIRGNRFGMAGMTIAVLTTAALILKLADGNALGLGYVLLGLLIGGGVGAFMAQRVEMTKMPELVAFMHSMIGLAAVFIAVAAVMEPYAFGIAAKGEALPTGNRLELFLGAAIGAITFSGSVIAFGKLSGRYKFRLFQGAPVRFAGQHLLNLVLGLATVGLGIAFMATESWPAFGAMLALAFLMGVLIIIPIGGADMPVVVSMLNSYSGWAAAGIGFSLNNSMLIIAGSLVGSSGAILSYIMCKAMNRSFFSVILGGFGGEAGDVQTGAGQQRSVKSGSADDAAFILGNAETVVIVPGYGLAVARAQHAVKELAEKLTHKGINVKYAIHPVAGRMPGHMNVLLAEAEVPYDQVFEMEDINSEFGQADVAIVLGANDVVNPAAQQKGSPIYGMPILEAYKAKTIIVNKRSMASGYAGLDNELFYLDKTMMVFGDAKKIVEDMGKAME</sequence>
<dbReference type="GO" id="GO:0008750">
    <property type="term" value="F:proton-translocating NAD(P)+ transhydrogenase activity"/>
    <property type="evidence" value="ECO:0007669"/>
    <property type="project" value="UniProtKB-EC"/>
</dbReference>
<comment type="catalytic activity">
    <reaction evidence="14 15">
        <text>NAD(+) + NADPH + H(+)(in) = NADH + NADP(+) + H(+)(out)</text>
        <dbReference type="Rhea" id="RHEA:47992"/>
        <dbReference type="ChEBI" id="CHEBI:15378"/>
        <dbReference type="ChEBI" id="CHEBI:57540"/>
        <dbReference type="ChEBI" id="CHEBI:57783"/>
        <dbReference type="ChEBI" id="CHEBI:57945"/>
        <dbReference type="ChEBI" id="CHEBI:58349"/>
        <dbReference type="EC" id="7.1.1.1"/>
    </reaction>
</comment>
<evidence type="ECO:0000256" key="3">
    <source>
        <dbReference type="ARBA" id="ARBA00007919"/>
    </source>
</evidence>
<evidence type="ECO:0000256" key="1">
    <source>
        <dbReference type="ARBA" id="ARBA00003943"/>
    </source>
</evidence>
<feature type="transmembrane region" description="Helical" evidence="16">
    <location>
        <begin position="6"/>
        <end position="29"/>
    </location>
</feature>
<evidence type="ECO:0000256" key="7">
    <source>
        <dbReference type="ARBA" id="ARBA00022519"/>
    </source>
</evidence>
<dbReference type="Pfam" id="PF02233">
    <property type="entry name" value="PNTB"/>
    <property type="match status" value="1"/>
</dbReference>
<feature type="domain" description="NADP transhydrogenase beta-like" evidence="17">
    <location>
        <begin position="12"/>
        <end position="475"/>
    </location>
</feature>
<dbReference type="SUPFAM" id="SSF52467">
    <property type="entry name" value="DHS-like NAD/FAD-binding domain"/>
    <property type="match status" value="1"/>
</dbReference>
<gene>
    <name evidence="18" type="primary">pntB_1</name>
    <name evidence="18" type="ORF">LMG18091_00518</name>
</gene>
<keyword evidence="10 15" id="KW-1278">Translocase</keyword>
<evidence type="ECO:0000259" key="17">
    <source>
        <dbReference type="Pfam" id="PF02233"/>
    </source>
</evidence>
<protein>
    <recommendedName>
        <fullName evidence="5 15">NAD(P) transhydrogenase subunit beta</fullName>
        <ecNumber evidence="4 15">7.1.1.1</ecNumber>
    </recommendedName>
    <alternativeName>
        <fullName evidence="15">Nicotinamide nucleotide transhydrogenase subunit beta</fullName>
    </alternativeName>
</protein>
<keyword evidence="8 16" id="KW-0812">Transmembrane</keyword>
<dbReference type="InterPro" id="IPR029035">
    <property type="entry name" value="DHS-like_NAD/FAD-binding_dom"/>
</dbReference>
<keyword evidence="9 15" id="KW-0521">NADP</keyword>
<dbReference type="GO" id="GO:0050661">
    <property type="term" value="F:NADP binding"/>
    <property type="evidence" value="ECO:0007669"/>
    <property type="project" value="InterPro"/>
</dbReference>
<comment type="function">
    <text evidence="1 15">The transhydrogenation between NADH and NADP is coupled to respiration and ATP hydrolysis and functions as a proton pump across the membrane.</text>
</comment>
<reference evidence="18 19" key="1">
    <citation type="submission" date="2023-07" db="EMBL/GenBank/DDBJ databases">
        <authorList>
            <person name="Peeters C."/>
        </authorList>
    </citation>
    <scope>NUCLEOTIDE SEQUENCE [LARGE SCALE GENOMIC DNA]</scope>
    <source>
        <strain evidence="18 19">LMG 18091</strain>
    </source>
</reference>
<dbReference type="InterPro" id="IPR012136">
    <property type="entry name" value="NADH_DH_b"/>
</dbReference>
<evidence type="ECO:0000313" key="19">
    <source>
        <dbReference type="Proteomes" id="UP001189915"/>
    </source>
</evidence>
<dbReference type="Gene3D" id="3.40.50.1220">
    <property type="entry name" value="TPP-binding domain"/>
    <property type="match status" value="1"/>
</dbReference>
<feature type="transmembrane region" description="Helical" evidence="16">
    <location>
        <begin position="182"/>
        <end position="200"/>
    </location>
</feature>
<evidence type="ECO:0000313" key="18">
    <source>
        <dbReference type="EMBL" id="CAJ0686106.1"/>
    </source>
</evidence>
<keyword evidence="7 15" id="KW-0997">Cell inner membrane</keyword>
<evidence type="ECO:0000256" key="9">
    <source>
        <dbReference type="ARBA" id="ARBA00022857"/>
    </source>
</evidence>
<feature type="transmembrane region" description="Helical" evidence="16">
    <location>
        <begin position="67"/>
        <end position="85"/>
    </location>
</feature>
<evidence type="ECO:0000256" key="13">
    <source>
        <dbReference type="ARBA" id="ARBA00023136"/>
    </source>
</evidence>
<evidence type="ECO:0000256" key="4">
    <source>
        <dbReference type="ARBA" id="ARBA00012943"/>
    </source>
</evidence>
<dbReference type="Proteomes" id="UP001189915">
    <property type="component" value="Unassembled WGS sequence"/>
</dbReference>
<evidence type="ECO:0000256" key="14">
    <source>
        <dbReference type="ARBA" id="ARBA00048202"/>
    </source>
</evidence>